<evidence type="ECO:0000256" key="1">
    <source>
        <dbReference type="ARBA" id="ARBA00004370"/>
    </source>
</evidence>
<dbReference type="Gene3D" id="1.50.40.10">
    <property type="entry name" value="Mitochondrial carrier domain"/>
    <property type="match status" value="1"/>
</dbReference>
<dbReference type="Proteomes" id="UP000198406">
    <property type="component" value="Unassembled WGS sequence"/>
</dbReference>
<dbReference type="InterPro" id="IPR023395">
    <property type="entry name" value="MCP_dom_sf"/>
</dbReference>
<evidence type="ECO:0000313" key="4">
    <source>
        <dbReference type="EMBL" id="GAX14953.1"/>
    </source>
</evidence>
<dbReference type="GO" id="GO:0016020">
    <property type="term" value="C:membrane"/>
    <property type="evidence" value="ECO:0007669"/>
    <property type="project" value="UniProtKB-SubCell"/>
</dbReference>
<organism evidence="4 5">
    <name type="scientific">Fistulifera solaris</name>
    <name type="common">Oleaginous diatom</name>
    <dbReference type="NCBI Taxonomy" id="1519565"/>
    <lineage>
        <taxon>Eukaryota</taxon>
        <taxon>Sar</taxon>
        <taxon>Stramenopiles</taxon>
        <taxon>Ochrophyta</taxon>
        <taxon>Bacillariophyta</taxon>
        <taxon>Bacillariophyceae</taxon>
        <taxon>Bacillariophycidae</taxon>
        <taxon>Naviculales</taxon>
        <taxon>Naviculaceae</taxon>
        <taxon>Fistulifera</taxon>
    </lineage>
</organism>
<keyword evidence="5" id="KW-1185">Reference proteome</keyword>
<comment type="subcellular location">
    <subcellularLocation>
        <location evidence="1">Membrane</location>
    </subcellularLocation>
</comment>
<keyword evidence="2" id="KW-0812">Transmembrane</keyword>
<sequence>MSGLPILNLIVPPFEPQHLVASIESVGSAFAKADKNIFSVYTAKKPTSFSDAPSSLSVAMAAACGGIVAEVCLGKKSALASPFASQHPHIPSRHVVPVFQYEGAAVLKSIRSKTIFPVNSSGAGGIPLTGLARSGAFAFFLFGSKATLEKILFDKVEVNRPLAGVAASASAGILQAFSKGVTGHYVTFSREVAAVTVYFSVYEGFKHLLNKKETRDRPSMLACAISGAAAGVSSVYVRGNSYLVAKRAMPFASISAHRISLAALRAAPYHALLFVGFETASSLLTH</sequence>
<keyword evidence="3" id="KW-0472">Membrane</keyword>
<name>A0A1Z5JLR2_FISSO</name>
<comment type="caution">
    <text evidence="4">The sequence shown here is derived from an EMBL/GenBank/DDBJ whole genome shotgun (WGS) entry which is preliminary data.</text>
</comment>
<dbReference type="EMBL" id="BDSP01000087">
    <property type="protein sequence ID" value="GAX14953.1"/>
    <property type="molecule type" value="Genomic_DNA"/>
</dbReference>
<evidence type="ECO:0000256" key="2">
    <source>
        <dbReference type="ARBA" id="ARBA00022692"/>
    </source>
</evidence>
<protein>
    <submittedName>
        <fullName evidence="4">Uncharacterized protein</fullName>
    </submittedName>
</protein>
<dbReference type="SUPFAM" id="SSF103506">
    <property type="entry name" value="Mitochondrial carrier"/>
    <property type="match status" value="1"/>
</dbReference>
<accession>A0A1Z5JLR2</accession>
<dbReference type="InParanoid" id="A0A1Z5JLR2"/>
<proteinExistence type="predicted"/>
<dbReference type="AlphaFoldDB" id="A0A1Z5JLR2"/>
<evidence type="ECO:0000256" key="3">
    <source>
        <dbReference type="ARBA" id="ARBA00023136"/>
    </source>
</evidence>
<gene>
    <name evidence="4" type="ORF">FisN_12Lu402</name>
</gene>
<reference evidence="4 5" key="1">
    <citation type="journal article" date="2015" name="Plant Cell">
        <title>Oil accumulation by the oleaginous diatom Fistulifera solaris as revealed by the genome and transcriptome.</title>
        <authorList>
            <person name="Tanaka T."/>
            <person name="Maeda Y."/>
            <person name="Veluchamy A."/>
            <person name="Tanaka M."/>
            <person name="Abida H."/>
            <person name="Marechal E."/>
            <person name="Bowler C."/>
            <person name="Muto M."/>
            <person name="Sunaga Y."/>
            <person name="Tanaka M."/>
            <person name="Yoshino T."/>
            <person name="Taniguchi T."/>
            <person name="Fukuda Y."/>
            <person name="Nemoto M."/>
            <person name="Matsumoto M."/>
            <person name="Wong P.S."/>
            <person name="Aburatani S."/>
            <person name="Fujibuchi W."/>
        </authorList>
    </citation>
    <scope>NUCLEOTIDE SEQUENCE [LARGE SCALE GENOMIC DNA]</scope>
    <source>
        <strain evidence="4 5">JPCC DA0580</strain>
    </source>
</reference>
<evidence type="ECO:0000313" key="5">
    <source>
        <dbReference type="Proteomes" id="UP000198406"/>
    </source>
</evidence>